<dbReference type="GO" id="GO:0009307">
    <property type="term" value="P:DNA restriction-modification system"/>
    <property type="evidence" value="ECO:0007669"/>
    <property type="project" value="UniProtKB-KW"/>
</dbReference>
<keyword evidence="5" id="KW-0255">Endonuclease</keyword>
<evidence type="ECO:0000313" key="6">
    <source>
        <dbReference type="Proteomes" id="UP000322267"/>
    </source>
</evidence>
<evidence type="ECO:0000256" key="1">
    <source>
        <dbReference type="ARBA" id="ARBA00010923"/>
    </source>
</evidence>
<comment type="similarity">
    <text evidence="1">Belongs to the type-I restriction system S methylase family.</text>
</comment>
<dbReference type="AlphaFoldDB" id="A0A5D4NY99"/>
<keyword evidence="3" id="KW-0238">DNA-binding</keyword>
<evidence type="ECO:0000256" key="2">
    <source>
        <dbReference type="ARBA" id="ARBA00022747"/>
    </source>
</evidence>
<dbReference type="EMBL" id="VTEI01000002">
    <property type="protein sequence ID" value="TYS18488.1"/>
    <property type="molecule type" value="Genomic_DNA"/>
</dbReference>
<keyword evidence="2" id="KW-0680">Restriction system</keyword>
<dbReference type="Pfam" id="PF01420">
    <property type="entry name" value="Methylase_S"/>
    <property type="match status" value="1"/>
</dbReference>
<name>A0A5D4NY99_9BACI</name>
<feature type="domain" description="Type I restriction modification DNA specificity" evidence="4">
    <location>
        <begin position="267"/>
        <end position="414"/>
    </location>
</feature>
<dbReference type="InterPro" id="IPR000055">
    <property type="entry name" value="Restrct_endonuc_typeI_TRD"/>
</dbReference>
<gene>
    <name evidence="5" type="ORF">FZC78_02815</name>
</gene>
<evidence type="ECO:0000313" key="5">
    <source>
        <dbReference type="EMBL" id="TYS18488.1"/>
    </source>
</evidence>
<organism evidence="5 6">
    <name type="scientific">Rossellomorea vietnamensis</name>
    <dbReference type="NCBI Taxonomy" id="218284"/>
    <lineage>
        <taxon>Bacteria</taxon>
        <taxon>Bacillati</taxon>
        <taxon>Bacillota</taxon>
        <taxon>Bacilli</taxon>
        <taxon>Bacillales</taxon>
        <taxon>Bacillaceae</taxon>
        <taxon>Rossellomorea</taxon>
    </lineage>
</organism>
<dbReference type="SUPFAM" id="SSF116734">
    <property type="entry name" value="DNA methylase specificity domain"/>
    <property type="match status" value="2"/>
</dbReference>
<dbReference type="InterPro" id="IPR052021">
    <property type="entry name" value="Type-I_RS_S_subunit"/>
</dbReference>
<dbReference type="PANTHER" id="PTHR30408:SF12">
    <property type="entry name" value="TYPE I RESTRICTION ENZYME MJAVIII SPECIFICITY SUBUNIT"/>
    <property type="match status" value="1"/>
</dbReference>
<dbReference type="GO" id="GO:0003677">
    <property type="term" value="F:DNA binding"/>
    <property type="evidence" value="ECO:0007669"/>
    <property type="project" value="UniProtKB-KW"/>
</dbReference>
<reference evidence="5 6" key="1">
    <citation type="submission" date="2019-08" db="EMBL/GenBank/DDBJ databases">
        <title>Bacillus genomes from the desert of Cuatro Cienegas, Coahuila.</title>
        <authorList>
            <person name="Olmedo-Alvarez G."/>
        </authorList>
    </citation>
    <scope>NUCLEOTIDE SEQUENCE [LARGE SCALE GENOMIC DNA]</scope>
    <source>
        <strain evidence="5 6">CH34_1T</strain>
    </source>
</reference>
<dbReference type="GO" id="GO:0004519">
    <property type="term" value="F:endonuclease activity"/>
    <property type="evidence" value="ECO:0007669"/>
    <property type="project" value="UniProtKB-KW"/>
</dbReference>
<dbReference type="PANTHER" id="PTHR30408">
    <property type="entry name" value="TYPE-1 RESTRICTION ENZYME ECOKI SPECIFICITY PROTEIN"/>
    <property type="match status" value="1"/>
</dbReference>
<dbReference type="OrthoDB" id="5360691at2"/>
<protein>
    <submittedName>
        <fullName evidence="5">Restriction endonuclease subunit S</fullName>
    </submittedName>
</protein>
<evidence type="ECO:0000256" key="3">
    <source>
        <dbReference type="ARBA" id="ARBA00023125"/>
    </source>
</evidence>
<sequence>MEIKLIDYSSLTNTERWEPNFHFQQTNLGEYEETRILESLCLIVPSNRKVSNVEIKNYDKYIDGSCIDKFTGGIKNSKKINDKVSRRLRYCTEGGDMLIPLVEAESSLPTILPKNELFLVSDIFAVCVPKIDPNYIYWAFTTEYVKTQIKALSKGTVVKRLSLRDLKQISIPWMKEELRKEKTQTIKLQLNDLDTEDSQSTSGLINNIIKKYINIDMTKNEEKKLFSVGYQALSGDTWIPSGLNPLMDDFVNELTRQAKSILPLDKVGKVDSGFNPSKHKADGSNKIGLIKAKNIRVQKINLENEESVEVDNIPEEKFLVKGDILFRVKGSIGPAAIVDEEANGYLFHDHLVRIQSNTEIVLPEYLSIILNSYLVDQQTNRYETSSSMRYISVKDLKSVLIPIVDICIQRKIVDEVTK</sequence>
<keyword evidence="5" id="KW-0378">Hydrolase</keyword>
<accession>A0A5D4NY99</accession>
<proteinExistence type="inferred from homology"/>
<dbReference type="RefSeq" id="WP_148938166.1">
    <property type="nucleotide sequence ID" value="NZ_VTEI01000002.1"/>
</dbReference>
<dbReference type="Proteomes" id="UP000322267">
    <property type="component" value="Unassembled WGS sequence"/>
</dbReference>
<evidence type="ECO:0000259" key="4">
    <source>
        <dbReference type="Pfam" id="PF01420"/>
    </source>
</evidence>
<dbReference type="InterPro" id="IPR044946">
    <property type="entry name" value="Restrct_endonuc_typeI_TRD_sf"/>
</dbReference>
<dbReference type="Gene3D" id="3.90.220.20">
    <property type="entry name" value="DNA methylase specificity domains"/>
    <property type="match status" value="2"/>
</dbReference>
<keyword evidence="5" id="KW-0540">Nuclease</keyword>
<comment type="caution">
    <text evidence="5">The sequence shown here is derived from an EMBL/GenBank/DDBJ whole genome shotgun (WGS) entry which is preliminary data.</text>
</comment>